<proteinExistence type="predicted"/>
<dbReference type="VEuPathDB" id="FungiDB:RO3G_01538"/>
<evidence type="ECO:0000313" key="3">
    <source>
        <dbReference type="Proteomes" id="UP000009138"/>
    </source>
</evidence>
<dbReference type="EMBL" id="CH476732">
    <property type="protein sequence ID" value="EIE76834.1"/>
    <property type="molecule type" value="Genomic_DNA"/>
</dbReference>
<sequence>MTDTNNGTNCPSPRFGKAYLLRWRSSASKLSRQSRNSFCNKVWMIKNNVKIQNCFLAVDQQSHLIQSFGCQWPEKNVADALDSCLVSKLDPISSIQIKR</sequence>
<dbReference type="Proteomes" id="UP000009138">
    <property type="component" value="Unassembled WGS sequence"/>
</dbReference>
<accession>I1BKV4</accession>
<dbReference type="EMBL" id="CH476732">
    <property type="protein sequence ID" value="EIE76831.1"/>
    <property type="molecule type" value="Genomic_DNA"/>
</dbReference>
<keyword evidence="3" id="KW-1185">Reference proteome</keyword>
<reference evidence="2 3" key="1">
    <citation type="journal article" date="2009" name="PLoS Genet.">
        <title>Genomic analysis of the basal lineage fungus Rhizopus oryzae reveals a whole-genome duplication.</title>
        <authorList>
            <person name="Ma L.-J."/>
            <person name="Ibrahim A.S."/>
            <person name="Skory C."/>
            <person name="Grabherr M.G."/>
            <person name="Burger G."/>
            <person name="Butler M."/>
            <person name="Elias M."/>
            <person name="Idnurm A."/>
            <person name="Lang B.F."/>
            <person name="Sone T."/>
            <person name="Abe A."/>
            <person name="Calvo S.E."/>
            <person name="Corrochano L.M."/>
            <person name="Engels R."/>
            <person name="Fu J."/>
            <person name="Hansberg W."/>
            <person name="Kim J.-M."/>
            <person name="Kodira C.D."/>
            <person name="Koehrsen M.J."/>
            <person name="Liu B."/>
            <person name="Miranda-Saavedra D."/>
            <person name="O'Leary S."/>
            <person name="Ortiz-Castellanos L."/>
            <person name="Poulter R."/>
            <person name="Rodriguez-Romero J."/>
            <person name="Ruiz-Herrera J."/>
            <person name="Shen Y.-Q."/>
            <person name="Zeng Q."/>
            <person name="Galagan J."/>
            <person name="Birren B.W."/>
            <person name="Cuomo C.A."/>
            <person name="Wickes B.L."/>
        </authorList>
    </citation>
    <scope>NUCLEOTIDE SEQUENCE [LARGE SCALE GENOMIC DNA]</scope>
    <source>
        <strain evidence="2">RA 99-880</strain>
        <strain evidence="3">RA 99-880 / ATCC MYA-4621 / FGSC 9543 / NRRL 43880</strain>
    </source>
</reference>
<dbReference type="GeneID" id="93608507"/>
<evidence type="ECO:0000313" key="1">
    <source>
        <dbReference type="EMBL" id="EIE76831.1"/>
    </source>
</evidence>
<evidence type="ECO:0000313" key="2">
    <source>
        <dbReference type="EMBL" id="EIE76834.1"/>
    </source>
</evidence>
<reference evidence="2" key="2">
    <citation type="submission" date="2012-04" db="EMBL/GenBank/DDBJ databases">
        <title>Annotation of the Rhizopus oryzae genome.</title>
        <authorList>
            <consortium name="The Broad Institute Genome Sequencing Platform"/>
            <person name="Birren B."/>
            <person name="Lander E."/>
            <person name="Galagan J."/>
            <person name="Nusbaum C."/>
            <person name="Devon K."/>
            <person name="Ma L.-J."/>
            <person name="Jaffe D."/>
            <person name="Butler J."/>
            <person name="Alvarez P."/>
            <person name="Gnerre S."/>
            <person name="Grabherr M."/>
            <person name="Kleber M."/>
            <person name="Mauceli E."/>
            <person name="Brockman W."/>
            <person name="Rounsley S."/>
            <person name="Young S."/>
            <person name="LaButti K."/>
            <person name="Pushparaj V."/>
            <person name="DeCaprio D."/>
            <person name="Crawford M."/>
            <person name="Koehrsen M."/>
            <person name="Engels R."/>
            <person name="Montgomery P."/>
            <person name="Pearson M."/>
            <person name="Howarth C."/>
            <person name="Larson L."/>
            <person name="Luoma S."/>
            <person name="White J."/>
            <person name="O'Leary S."/>
            <person name="Kodira C."/>
            <person name="Zeng Q."/>
            <person name="Yandava C."/>
            <person name="Alvarado L."/>
            <person name="Skory C.D."/>
            <person name="Ibrahim A."/>
            <person name="Lang F."/>
            <person name="Wickes B.L."/>
            <person name="Liu B."/>
        </authorList>
    </citation>
    <scope>NUCLEOTIDE SEQUENCE</scope>
    <source>
        <strain evidence="2">RA 99-880</strain>
    </source>
</reference>
<organism evidence="2 3">
    <name type="scientific">Rhizopus delemar (strain RA 99-880 / ATCC MYA-4621 / FGSC 9543 / NRRL 43880)</name>
    <name type="common">Mucormycosis agent</name>
    <name type="synonym">Rhizopus arrhizus var. delemar</name>
    <dbReference type="NCBI Taxonomy" id="246409"/>
    <lineage>
        <taxon>Eukaryota</taxon>
        <taxon>Fungi</taxon>
        <taxon>Fungi incertae sedis</taxon>
        <taxon>Mucoromycota</taxon>
        <taxon>Mucoromycotina</taxon>
        <taxon>Mucoromycetes</taxon>
        <taxon>Mucorales</taxon>
        <taxon>Mucorineae</taxon>
        <taxon>Rhizopodaceae</taxon>
        <taxon>Rhizopus</taxon>
    </lineage>
</organism>
<gene>
    <name evidence="1" type="ORF">RO3G_01535</name>
    <name evidence="2" type="ORF">RO3G_01538</name>
</gene>
<dbReference type="RefSeq" id="XP_067512227.1">
    <property type="nucleotide sequence ID" value="XM_067656126.1"/>
</dbReference>
<dbReference type="AlphaFoldDB" id="I1BKV4"/>
<name>I1BKV4_RHIO9</name>
<protein>
    <submittedName>
        <fullName evidence="2">Uncharacterized protein</fullName>
    </submittedName>
</protein>
<dbReference type="InParanoid" id="I1BKV4"/>
<dbReference type="VEuPathDB" id="FungiDB:RO3G_01535"/>